<dbReference type="PATRIC" id="fig|447.4.peg.2145"/>
<protein>
    <submittedName>
        <fullName evidence="2">Inner membrane protein</fullName>
    </submittedName>
</protein>
<feature type="domain" description="DUF927" evidence="1">
    <location>
        <begin position="27"/>
        <end position="307"/>
    </location>
</feature>
<reference evidence="2 3" key="1">
    <citation type="submission" date="2015-11" db="EMBL/GenBank/DDBJ databases">
        <title>Genomic analysis of 38 Legionella species identifies large and diverse effector repertoires.</title>
        <authorList>
            <person name="Burstein D."/>
            <person name="Amaro F."/>
            <person name="Zusman T."/>
            <person name="Lifshitz Z."/>
            <person name="Cohen O."/>
            <person name="Gilbert J.A."/>
            <person name="Pupko T."/>
            <person name="Shuman H.A."/>
            <person name="Segal G."/>
        </authorList>
    </citation>
    <scope>NUCLEOTIDE SEQUENCE [LARGE SCALE GENOMIC DNA]</scope>
    <source>
        <strain evidence="2 3">WIGA</strain>
    </source>
</reference>
<organism evidence="2 3">
    <name type="scientific">Legionella bozemanae</name>
    <name type="common">Fluoribacter bozemanae</name>
    <dbReference type="NCBI Taxonomy" id="447"/>
    <lineage>
        <taxon>Bacteria</taxon>
        <taxon>Pseudomonadati</taxon>
        <taxon>Pseudomonadota</taxon>
        <taxon>Gammaproteobacteria</taxon>
        <taxon>Legionellales</taxon>
        <taxon>Legionellaceae</taxon>
        <taxon>Legionella</taxon>
    </lineage>
</organism>
<dbReference type="Proteomes" id="UP000054695">
    <property type="component" value="Unassembled WGS sequence"/>
</dbReference>
<sequence>MSQNHVIELPNTPKLRPVFCDYAGGRFRLTAEGLTFIGLDKDGNPLPPRWICAPLYVVAKTRDAQSGEWGRLLEWQDDDGITHQWAMPLALLQGDSSDVRRELARLGLSISPNRTARDLLASYLQVFPVDARARCVDKLGWHGDVFVTTSQCIGQSAEKIVFQNTNAIEPAMPSKGSVEEWRNSIGRLASGNSRLVFAISVALAPVLAKIVGEDSGGFHFRGTSSSGKSTALSLAASVWGNPQSYCRLWRSTTNGLEGLASLHNDGLLILDELSQIDPREAGEAAYLLANGQGKTRASRTGTVRQSSRWSLFFLSAGEESLTELMAKSGQRINAGQEIRLADIEADAGCGMGIFETIHDQLSPASMALSLKKYSSRYITDTIQTFVDAVIQSDATGQIIRVARRFALVAAAGELASQFGLTGWQKGESFQAAKTCFTAWQDAFGVDGHREDRAIMAQVRAFFESHGASRFDNASSPNNDKILNRAGFYHTDREGFRIYMVLTEAYKNELCKGFDQRTVTRVLLHAG</sequence>
<gene>
    <name evidence="2" type="ORF">Lboz_2017</name>
</gene>
<accession>A0A0W0RQM3</accession>
<dbReference type="AlphaFoldDB" id="A0A0W0RQM3"/>
<comment type="caution">
    <text evidence="2">The sequence shown here is derived from an EMBL/GenBank/DDBJ whole genome shotgun (WGS) entry which is preliminary data.</text>
</comment>
<proteinExistence type="predicted"/>
<dbReference type="InterPro" id="IPR009270">
    <property type="entry name" value="DUF927"/>
</dbReference>
<evidence type="ECO:0000313" key="2">
    <source>
        <dbReference type="EMBL" id="KTC73371.1"/>
    </source>
</evidence>
<keyword evidence="3" id="KW-1185">Reference proteome</keyword>
<evidence type="ECO:0000259" key="1">
    <source>
        <dbReference type="Pfam" id="PF06048"/>
    </source>
</evidence>
<dbReference type="Pfam" id="PF06048">
    <property type="entry name" value="DUF927"/>
    <property type="match status" value="1"/>
</dbReference>
<evidence type="ECO:0000313" key="3">
    <source>
        <dbReference type="Proteomes" id="UP000054695"/>
    </source>
</evidence>
<name>A0A0W0RQM3_LEGBO</name>
<dbReference type="EMBL" id="LNXU01000019">
    <property type="protein sequence ID" value="KTC73371.1"/>
    <property type="molecule type" value="Genomic_DNA"/>
</dbReference>